<dbReference type="PROSITE" id="PS00216">
    <property type="entry name" value="SUGAR_TRANSPORT_1"/>
    <property type="match status" value="1"/>
</dbReference>
<dbReference type="Gene3D" id="1.20.5.190">
    <property type="match status" value="1"/>
</dbReference>
<evidence type="ECO:0000256" key="2">
    <source>
        <dbReference type="ARBA" id="ARBA00022448"/>
    </source>
</evidence>
<dbReference type="STRING" id="542762.A0A4S4F1W2"/>
<dbReference type="PANTHER" id="PTHR23511:SF5">
    <property type="entry name" value="MAJOR FACILITATOR-TYPE TRANSPORTER HXNZ-RELATED"/>
    <property type="match status" value="1"/>
</dbReference>
<proteinExistence type="inferred from homology"/>
<evidence type="ECO:0000256" key="6">
    <source>
        <dbReference type="ARBA" id="ARBA00044504"/>
    </source>
</evidence>
<dbReference type="SUPFAM" id="SSF103473">
    <property type="entry name" value="MFS general substrate transporter"/>
    <property type="match status" value="3"/>
</dbReference>
<protein>
    <recommendedName>
        <fullName evidence="8">Major facilitator superfamily (MFS) profile domain-containing protein</fullName>
    </recommendedName>
</protein>
<feature type="transmembrane region" description="Helical" evidence="7">
    <location>
        <begin position="72"/>
        <end position="91"/>
    </location>
</feature>
<feature type="domain" description="Major facilitator superfamily (MFS) profile" evidence="8">
    <location>
        <begin position="34"/>
        <end position="713"/>
    </location>
</feature>
<feature type="transmembrane region" description="Helical" evidence="7">
    <location>
        <begin position="450"/>
        <end position="468"/>
    </location>
</feature>
<feature type="transmembrane region" description="Helical" evidence="7">
    <location>
        <begin position="263"/>
        <end position="284"/>
    </location>
</feature>
<comment type="similarity">
    <text evidence="6">Belongs to the major facilitator superfamily. Phosphate:H(+) symporter (TC 2.A.1.9) family.</text>
</comment>
<feature type="transmembrane region" description="Helical" evidence="7">
    <location>
        <begin position="377"/>
        <end position="396"/>
    </location>
</feature>
<keyword evidence="4 7" id="KW-1133">Transmembrane helix</keyword>
<name>A0A4S4F1W2_CAMSN</name>
<dbReference type="PANTHER" id="PTHR23511">
    <property type="entry name" value="SYNAPTIC VESICLE GLYCOPROTEIN 2"/>
    <property type="match status" value="1"/>
</dbReference>
<feature type="transmembrane region" description="Helical" evidence="7">
    <location>
        <begin position="21"/>
        <end position="42"/>
    </location>
</feature>
<reference evidence="9 10" key="1">
    <citation type="journal article" date="2018" name="Proc. Natl. Acad. Sci. U.S.A.">
        <title>Draft genome sequence of Camellia sinensis var. sinensis provides insights into the evolution of the tea genome and tea quality.</title>
        <authorList>
            <person name="Wei C."/>
            <person name="Yang H."/>
            <person name="Wang S."/>
            <person name="Zhao J."/>
            <person name="Liu C."/>
            <person name="Gao L."/>
            <person name="Xia E."/>
            <person name="Lu Y."/>
            <person name="Tai Y."/>
            <person name="She G."/>
            <person name="Sun J."/>
            <person name="Cao H."/>
            <person name="Tong W."/>
            <person name="Gao Q."/>
            <person name="Li Y."/>
            <person name="Deng W."/>
            <person name="Jiang X."/>
            <person name="Wang W."/>
            <person name="Chen Q."/>
            <person name="Zhang S."/>
            <person name="Li H."/>
            <person name="Wu J."/>
            <person name="Wang P."/>
            <person name="Li P."/>
            <person name="Shi C."/>
            <person name="Zheng F."/>
            <person name="Jian J."/>
            <person name="Huang B."/>
            <person name="Shan D."/>
            <person name="Shi M."/>
            <person name="Fang C."/>
            <person name="Yue Y."/>
            <person name="Li F."/>
            <person name="Li D."/>
            <person name="Wei S."/>
            <person name="Han B."/>
            <person name="Jiang C."/>
            <person name="Yin Y."/>
            <person name="Xia T."/>
            <person name="Zhang Z."/>
            <person name="Bennetzen J.L."/>
            <person name="Zhao S."/>
            <person name="Wan X."/>
        </authorList>
    </citation>
    <scope>NUCLEOTIDE SEQUENCE [LARGE SCALE GENOMIC DNA]</scope>
    <source>
        <strain evidence="10">cv. Shuchazao</strain>
        <tissue evidence="9">Leaf</tissue>
    </source>
</reference>
<dbReference type="InterPro" id="IPR020846">
    <property type="entry name" value="MFS_dom"/>
</dbReference>
<keyword evidence="3 7" id="KW-0812">Transmembrane</keyword>
<feature type="transmembrane region" description="Helical" evidence="7">
    <location>
        <begin position="690"/>
        <end position="710"/>
    </location>
</feature>
<dbReference type="InterPro" id="IPR036259">
    <property type="entry name" value="MFS_trans_sf"/>
</dbReference>
<feature type="transmembrane region" description="Helical" evidence="7">
    <location>
        <begin position="425"/>
        <end position="443"/>
    </location>
</feature>
<dbReference type="Gene3D" id="1.20.1250.20">
    <property type="entry name" value="MFS general substrate transporter like domains"/>
    <property type="match status" value="3"/>
</dbReference>
<feature type="transmembrane region" description="Helical" evidence="7">
    <location>
        <begin position="474"/>
        <end position="497"/>
    </location>
</feature>
<evidence type="ECO:0000313" key="9">
    <source>
        <dbReference type="EMBL" id="THG23438.1"/>
    </source>
</evidence>
<dbReference type="AlphaFoldDB" id="A0A4S4F1W2"/>
<organism evidence="9 10">
    <name type="scientific">Camellia sinensis var. sinensis</name>
    <name type="common">China tea</name>
    <dbReference type="NCBI Taxonomy" id="542762"/>
    <lineage>
        <taxon>Eukaryota</taxon>
        <taxon>Viridiplantae</taxon>
        <taxon>Streptophyta</taxon>
        <taxon>Embryophyta</taxon>
        <taxon>Tracheophyta</taxon>
        <taxon>Spermatophyta</taxon>
        <taxon>Magnoliopsida</taxon>
        <taxon>eudicotyledons</taxon>
        <taxon>Gunneridae</taxon>
        <taxon>Pentapetalae</taxon>
        <taxon>asterids</taxon>
        <taxon>Ericales</taxon>
        <taxon>Theaceae</taxon>
        <taxon>Camellia</taxon>
    </lineage>
</organism>
<comment type="subcellular location">
    <subcellularLocation>
        <location evidence="1">Membrane</location>
        <topology evidence="1">Multi-pass membrane protein</topology>
    </subcellularLocation>
</comment>
<keyword evidence="10" id="KW-1185">Reference proteome</keyword>
<keyword evidence="5 7" id="KW-0472">Membrane</keyword>
<evidence type="ECO:0000256" key="7">
    <source>
        <dbReference type="SAM" id="Phobius"/>
    </source>
</evidence>
<evidence type="ECO:0000256" key="1">
    <source>
        <dbReference type="ARBA" id="ARBA00004141"/>
    </source>
</evidence>
<dbReference type="GO" id="GO:0022857">
    <property type="term" value="F:transmembrane transporter activity"/>
    <property type="evidence" value="ECO:0007669"/>
    <property type="project" value="InterPro"/>
</dbReference>
<gene>
    <name evidence="9" type="ORF">TEA_025998</name>
</gene>
<evidence type="ECO:0000256" key="4">
    <source>
        <dbReference type="ARBA" id="ARBA00022989"/>
    </source>
</evidence>
<feature type="transmembrane region" description="Helical" evidence="7">
    <location>
        <begin position="236"/>
        <end position="257"/>
    </location>
</feature>
<feature type="transmembrane region" description="Helical" evidence="7">
    <location>
        <begin position="171"/>
        <end position="194"/>
    </location>
</feature>
<evidence type="ECO:0000256" key="3">
    <source>
        <dbReference type="ARBA" id="ARBA00022692"/>
    </source>
</evidence>
<keyword evidence="2" id="KW-0813">Transport</keyword>
<dbReference type="InterPro" id="IPR005828">
    <property type="entry name" value="MFS_sugar_transport-like"/>
</dbReference>
<dbReference type="Proteomes" id="UP000306102">
    <property type="component" value="Unassembled WGS sequence"/>
</dbReference>
<dbReference type="PROSITE" id="PS50850">
    <property type="entry name" value="MFS"/>
    <property type="match status" value="1"/>
</dbReference>
<feature type="transmembrane region" description="Helical" evidence="7">
    <location>
        <begin position="200"/>
        <end position="224"/>
    </location>
</feature>
<evidence type="ECO:0000256" key="5">
    <source>
        <dbReference type="ARBA" id="ARBA00023136"/>
    </source>
</evidence>
<sequence length="725" mass="79967">MGGENQTDTVDENQTYTVDEAILAVGFGNFQVLVLLYAGMGWVSEAMEMMLLSFVGPAVQSTWGLSSHEESLITSVVFAGMLVGAYSWGFVSDKYGRRPTYWEGFVQRIQLLVANSSALGKFRSYNSGGAHFPNFVPSKGTHTIALYPGFILSYPTDKCYKKLKKSKFKDMAIVGNWKGFLITAMVTAGAGFLSAFAPNFISLIIFRCLVGIGLGGGPVLLILLEFIPAPNRGTWMVVFSAFWTLGTILEASLAWFVMPTLGWRWLLVLSALPSSLLLLFYGMTPESPRYLCMKGRTNDALNILEKAARMNRTKLPSGILISDHQIELDEKCTASEDTHLLPTAKKEDVSPNDMESNKGGASSLFMLLSPKLLRSTLLLWVVFFGNAFSYYGLVLLTTELNNGHNKCTPTELQSKESHDVSYRDVFITSFAEFPGLLISAAIVDKLGRKLSMSAMFFLCCLFLLPLVFHQAPGLTTGLLFGARICITSTFTIVYIYAPECEASSTNYRATKKDVVILKEDFAIIKEDVATIKSDVQTIKTILNGLKPSMEGLLAVVLQKTNIQYQKVDSVEDFEETIKEQDEHVVNIEDIEEMKAKINLLTKESMKDRHDQGSKAKEAKENNGNATELFAFHKKKEVHIEFIIPNKFDVIYPTSVRATGVGVASSVGRIGGMVCPLVAVSLVHGCHQTTAVVLFELVIFLSGISVLFFPFETKGRELSDSMSDCS</sequence>
<dbReference type="EMBL" id="SDRB02000309">
    <property type="protein sequence ID" value="THG23438.1"/>
    <property type="molecule type" value="Genomic_DNA"/>
</dbReference>
<comment type="caution">
    <text evidence="9">The sequence shown here is derived from an EMBL/GenBank/DDBJ whole genome shotgun (WGS) entry which is preliminary data.</text>
</comment>
<evidence type="ECO:0000313" key="10">
    <source>
        <dbReference type="Proteomes" id="UP000306102"/>
    </source>
</evidence>
<evidence type="ECO:0000259" key="8">
    <source>
        <dbReference type="PROSITE" id="PS50850"/>
    </source>
</evidence>
<accession>A0A4S4F1W2</accession>
<dbReference type="Pfam" id="PF00083">
    <property type="entry name" value="Sugar_tr"/>
    <property type="match status" value="1"/>
</dbReference>
<dbReference type="InterPro" id="IPR005829">
    <property type="entry name" value="Sugar_transporter_CS"/>
</dbReference>
<dbReference type="GO" id="GO:0016020">
    <property type="term" value="C:membrane"/>
    <property type="evidence" value="ECO:0007669"/>
    <property type="project" value="UniProtKB-SubCell"/>
</dbReference>